<evidence type="ECO:0000259" key="3">
    <source>
        <dbReference type="SMART" id="SM01008"/>
    </source>
</evidence>
<dbReference type="InterPro" id="IPR000674">
    <property type="entry name" value="Ald_Oxase/Xan_DH_a/b"/>
</dbReference>
<dbReference type="InterPro" id="IPR046867">
    <property type="entry name" value="AldOxase/xan_DH_MoCoBD2"/>
</dbReference>
<reference evidence="4 5" key="1">
    <citation type="submission" date="2017-09" db="EMBL/GenBank/DDBJ databases">
        <authorList>
            <person name="Ehlers B."/>
            <person name="Leendertz F.H."/>
        </authorList>
    </citation>
    <scope>NUCLEOTIDE SEQUENCE [LARGE SCALE GENOMIC DNA]</scope>
    <source>
        <strain evidence="4 5">CGMCC 4.6857</strain>
    </source>
</reference>
<dbReference type="Pfam" id="PF02738">
    <property type="entry name" value="MoCoBD_1"/>
    <property type="match status" value="1"/>
</dbReference>
<dbReference type="Gene3D" id="3.30.365.10">
    <property type="entry name" value="Aldehyde oxidase/xanthine dehydrogenase, molybdopterin binding domain"/>
    <property type="match status" value="5"/>
</dbReference>
<evidence type="ECO:0000313" key="4">
    <source>
        <dbReference type="EMBL" id="SNY53589.1"/>
    </source>
</evidence>
<protein>
    <submittedName>
        <fullName evidence="4">Hydroxymethylcytosylglucuronate/cytosylglucuronate synthase</fullName>
    </submittedName>
</protein>
<dbReference type="Pfam" id="PF01315">
    <property type="entry name" value="Ald_Xan_dh_C"/>
    <property type="match status" value="1"/>
</dbReference>
<accession>A0A285IZV9</accession>
<dbReference type="InterPro" id="IPR037165">
    <property type="entry name" value="AldOxase/xan_DH_Mopterin-bd_sf"/>
</dbReference>
<dbReference type="SMART" id="SM01008">
    <property type="entry name" value="Ald_Xan_dh_C"/>
    <property type="match status" value="1"/>
</dbReference>
<dbReference type="RefSeq" id="WP_097323168.1">
    <property type="nucleotide sequence ID" value="NZ_OBDY01000014.1"/>
</dbReference>
<dbReference type="EMBL" id="OBDY01000014">
    <property type="protein sequence ID" value="SNY53589.1"/>
    <property type="molecule type" value="Genomic_DNA"/>
</dbReference>
<dbReference type="GO" id="GO:0016491">
    <property type="term" value="F:oxidoreductase activity"/>
    <property type="evidence" value="ECO:0007669"/>
    <property type="project" value="UniProtKB-KW"/>
</dbReference>
<dbReference type="GO" id="GO:0005506">
    <property type="term" value="F:iron ion binding"/>
    <property type="evidence" value="ECO:0007669"/>
    <property type="project" value="InterPro"/>
</dbReference>
<sequence>MDLSSLPRGAETARKASGRAPFVLDAAPASALHARLIRARGPHSRVAVDTAAIGRMPGVVAVLGPQDDPGRPYSANPHGARADMAVFTAEARFPGDVVGAVVAPTREAAAAAVEAAAAAGAGLSEVALPAVLTVDQALDANAPPAHRGFPGDGNVLATLAFGAEADATAAAIAASAHVFDHTYRTAATTHAFLEPIAATAAFDAEGHCRIRSSTQCPAPSLTILAGLLGIAEELIEYEPVVIGGSFGGKEEFLLDAAAALCSRAVGGRPVVLATDRREMTAQFRLRHPASVRVLTGCDRTGRMTARLIEATVEGGPYAVHTPSVTANGLTLAMSMYPAPVVRATGTSVALNRVPGGAYRGYGGPQVLFAVESQIDEMARALDLDPIELRARNALRPGGVDPVHRWRAESYDMIGCLDLARDLPPLEPGTRGPRYRRGRGLAALANVSGVTGALGIDESQAECVVRDGRVVVTTSVPDVGQGLHTLLQNTVAETLGLPPVLVEVAFDVRGGDRGIYASRGTYLTANAVQEAALDLKRRLPAAAGPVTGAVPGSWAGLRGRGVFRAPDNALVAGVQVADVEVDMDTGQVEVLRVTSIHDAGRVLQAGAARGQAVGGVVQGLGNAMLEELPFAGTGEPYETSMYALGVPRATWPVEVDVVFTEGDRLPAGPLAAKGLGESPVMAVAPAVAAALHDAAGIRLRETPFTSERVWRALRSREGKAVTDRTRTPFGLVVHGNPFGWGSMGKINHVLARLPEARPVLLGESLGHEILAEGLLAGSYPDVADLSGPEAREILRRHEIEVALVANDPLAADQLISLGCPVVFIDSLPFLWTDADPMPSSEAAYCAQQTLALPVAAGAALLKVEPITWVGAIVPESSTVASGDTSSVVINVGGLESPFGRNLGDSYLTAVLPPLLEALARHGDPVVHLCGNISWDRLKELGIDIDRLTSVGIRSAEEFDALVATSGLTVTSPGLTTLLQALRHRVPVLTLPPQNVSQVMNAETFWSGQPSVRHMNWPDGVIDWSHFAELRRQGEEVTVRYMYERVRQSAHDEAMQQALRTEAKRVVDMAPVPPEPLLLDILGTTGAEEVAAVIRARRRPQPW</sequence>
<name>A0A285IZV9_9ACTN</name>
<dbReference type="Proteomes" id="UP000219612">
    <property type="component" value="Unassembled WGS sequence"/>
</dbReference>
<keyword evidence="1" id="KW-0500">Molybdenum</keyword>
<dbReference type="InterPro" id="IPR036856">
    <property type="entry name" value="Ald_Oxase/Xan_DH_a/b_sf"/>
</dbReference>
<proteinExistence type="predicted"/>
<gene>
    <name evidence="4" type="ORF">SAMN05421748_11476</name>
</gene>
<dbReference type="OrthoDB" id="8428274at2"/>
<dbReference type="AlphaFoldDB" id="A0A285IZV9"/>
<keyword evidence="2" id="KW-0560">Oxidoreductase</keyword>
<evidence type="ECO:0000313" key="5">
    <source>
        <dbReference type="Proteomes" id="UP000219612"/>
    </source>
</evidence>
<dbReference type="InterPro" id="IPR008274">
    <property type="entry name" value="AldOxase/xan_DH_MoCoBD1"/>
</dbReference>
<dbReference type="InterPro" id="IPR016208">
    <property type="entry name" value="Ald_Oxase/xanthine_DH-like"/>
</dbReference>
<evidence type="ECO:0000256" key="1">
    <source>
        <dbReference type="ARBA" id="ARBA00022505"/>
    </source>
</evidence>
<organism evidence="4 5">
    <name type="scientific">Paractinoplanes atraurantiacus</name>
    <dbReference type="NCBI Taxonomy" id="1036182"/>
    <lineage>
        <taxon>Bacteria</taxon>
        <taxon>Bacillati</taxon>
        <taxon>Actinomycetota</taxon>
        <taxon>Actinomycetes</taxon>
        <taxon>Micromonosporales</taxon>
        <taxon>Micromonosporaceae</taxon>
        <taxon>Paractinoplanes</taxon>
    </lineage>
</organism>
<dbReference type="SUPFAM" id="SSF53756">
    <property type="entry name" value="UDP-Glycosyltransferase/glycogen phosphorylase"/>
    <property type="match status" value="1"/>
</dbReference>
<evidence type="ECO:0000256" key="2">
    <source>
        <dbReference type="ARBA" id="ARBA00023002"/>
    </source>
</evidence>
<dbReference type="Gene3D" id="3.90.1170.50">
    <property type="entry name" value="Aldehyde oxidase/xanthine dehydrogenase, a/b hammerhead"/>
    <property type="match status" value="1"/>
</dbReference>
<keyword evidence="5" id="KW-1185">Reference proteome</keyword>
<dbReference type="Gene3D" id="3.40.50.2000">
    <property type="entry name" value="Glycogen Phosphorylase B"/>
    <property type="match status" value="1"/>
</dbReference>
<feature type="domain" description="Aldehyde oxidase/xanthine dehydrogenase a/b hammerhead" evidence="3">
    <location>
        <begin position="17"/>
        <end position="124"/>
    </location>
</feature>
<dbReference type="PANTHER" id="PTHR11908">
    <property type="entry name" value="XANTHINE DEHYDROGENASE"/>
    <property type="match status" value="1"/>
</dbReference>
<dbReference type="SUPFAM" id="SSF56003">
    <property type="entry name" value="Molybdenum cofactor-binding domain"/>
    <property type="match status" value="1"/>
</dbReference>
<dbReference type="PANTHER" id="PTHR11908:SF132">
    <property type="entry name" value="ALDEHYDE OXIDASE 1-RELATED"/>
    <property type="match status" value="1"/>
</dbReference>
<dbReference type="Pfam" id="PF20256">
    <property type="entry name" value="MoCoBD_2"/>
    <property type="match status" value="1"/>
</dbReference>
<dbReference type="SUPFAM" id="SSF54665">
    <property type="entry name" value="CO dehydrogenase molybdoprotein N-domain-like"/>
    <property type="match status" value="1"/>
</dbReference>